<dbReference type="GO" id="GO:0000105">
    <property type="term" value="P:L-histidine biosynthetic process"/>
    <property type="evidence" value="ECO:0007669"/>
    <property type="project" value="UniProtKB-UniRule"/>
</dbReference>
<dbReference type="Pfam" id="PF01502">
    <property type="entry name" value="PRA-CH"/>
    <property type="match status" value="1"/>
</dbReference>
<evidence type="ECO:0000313" key="17">
    <source>
        <dbReference type="EMBL" id="MBI3014565.1"/>
    </source>
</evidence>
<dbReference type="AlphaFoldDB" id="A0A932GPG0"/>
<keyword evidence="8 15" id="KW-0963">Cytoplasm</keyword>
<keyword evidence="10 15" id="KW-0547">Nucleotide-binding</keyword>
<dbReference type="InterPro" id="IPR021130">
    <property type="entry name" value="PRib-ATP_PPHydrolase-like"/>
</dbReference>
<evidence type="ECO:0000256" key="2">
    <source>
        <dbReference type="ARBA" id="ARBA00001460"/>
    </source>
</evidence>
<evidence type="ECO:0000256" key="10">
    <source>
        <dbReference type="ARBA" id="ARBA00022741"/>
    </source>
</evidence>
<evidence type="ECO:0000256" key="9">
    <source>
        <dbReference type="ARBA" id="ARBA00022605"/>
    </source>
</evidence>
<comment type="caution">
    <text evidence="17">The sequence shown here is derived from an EMBL/GenBank/DDBJ whole genome shotgun (WGS) entry which is preliminary data.</text>
</comment>
<keyword evidence="11 15" id="KW-0378">Hydrolase</keyword>
<evidence type="ECO:0000256" key="6">
    <source>
        <dbReference type="ARBA" id="ARBA00007731"/>
    </source>
</evidence>
<dbReference type="GO" id="GO:0004636">
    <property type="term" value="F:phosphoribosyl-ATP diphosphatase activity"/>
    <property type="evidence" value="ECO:0007669"/>
    <property type="project" value="UniProtKB-UniRule"/>
</dbReference>
<dbReference type="InterPro" id="IPR002496">
    <property type="entry name" value="PRib_AMP_CycHydrolase_dom"/>
</dbReference>
<dbReference type="Pfam" id="PF01503">
    <property type="entry name" value="PRA-PH"/>
    <property type="match status" value="1"/>
</dbReference>
<evidence type="ECO:0000256" key="7">
    <source>
        <dbReference type="ARBA" id="ARBA00008299"/>
    </source>
</evidence>
<evidence type="ECO:0000256" key="15">
    <source>
        <dbReference type="HAMAP-Rule" id="MF_01019"/>
    </source>
</evidence>
<comment type="similarity">
    <text evidence="7 15">In the N-terminal section; belongs to the PRA-CH family.</text>
</comment>
<comment type="catalytic activity">
    <reaction evidence="2 15">
        <text>1-(5-phospho-beta-D-ribosyl)-ATP + H2O = 1-(5-phospho-beta-D-ribosyl)-5'-AMP + diphosphate + H(+)</text>
        <dbReference type="Rhea" id="RHEA:22828"/>
        <dbReference type="ChEBI" id="CHEBI:15377"/>
        <dbReference type="ChEBI" id="CHEBI:15378"/>
        <dbReference type="ChEBI" id="CHEBI:33019"/>
        <dbReference type="ChEBI" id="CHEBI:59457"/>
        <dbReference type="ChEBI" id="CHEBI:73183"/>
        <dbReference type="EC" id="3.6.1.31"/>
    </reaction>
</comment>
<dbReference type="FunFam" id="3.10.20.810:FF:000001">
    <property type="entry name" value="Histidine biosynthesis bifunctional protein HisIE"/>
    <property type="match status" value="1"/>
</dbReference>
<comment type="pathway">
    <text evidence="5 15">Amino-acid biosynthesis; L-histidine biosynthesis; L-histidine from 5-phospho-alpha-D-ribose 1-diphosphate: step 2/9.</text>
</comment>
<sequence>MDEKIRLNYGDGGLIPAIVQDRASGQVLMLAYMNEEAFQKTLQTGESHFWSRSRGSLWKKGETSGHRQEVEALYVDCDEDTVLLQVKPLGPACHTGKKSCFFRIVGEQTAVSERNLEELPAVPACRILDAIFEVIEDRRRNPRPNSYVSGLLGRGLNQVLKKVAEEAAEVLMAAKDRTPEAFIYEVADLWFHSLIALSALGVTPEEVYEELGRRFGQSGIRRESTAD</sequence>
<dbReference type="Proteomes" id="UP000741360">
    <property type="component" value="Unassembled WGS sequence"/>
</dbReference>
<dbReference type="GO" id="GO:0004635">
    <property type="term" value="F:phosphoribosyl-AMP cyclohydrolase activity"/>
    <property type="evidence" value="ECO:0007669"/>
    <property type="project" value="UniProtKB-UniRule"/>
</dbReference>
<comment type="pathway">
    <text evidence="4 15">Amino-acid biosynthesis; L-histidine biosynthesis; L-histidine from 5-phospho-alpha-D-ribose 1-diphosphate: step 3/9.</text>
</comment>
<feature type="region of interest" description="Phosphoribosyl-AMP cyclohydrolase" evidence="15">
    <location>
        <begin position="1"/>
        <end position="127"/>
    </location>
</feature>
<evidence type="ECO:0000259" key="16">
    <source>
        <dbReference type="Pfam" id="PF01502"/>
    </source>
</evidence>
<dbReference type="InterPro" id="IPR038019">
    <property type="entry name" value="PRib_AMP_CycHydrolase_sf"/>
</dbReference>
<evidence type="ECO:0000256" key="14">
    <source>
        <dbReference type="ARBA" id="ARBA00023268"/>
    </source>
</evidence>
<organism evidence="17 18">
    <name type="scientific">Tectimicrobiota bacterium</name>
    <dbReference type="NCBI Taxonomy" id="2528274"/>
    <lineage>
        <taxon>Bacteria</taxon>
        <taxon>Pseudomonadati</taxon>
        <taxon>Nitrospinota/Tectimicrobiota group</taxon>
        <taxon>Candidatus Tectimicrobiota</taxon>
    </lineage>
</organism>
<dbReference type="Gene3D" id="1.10.287.1080">
    <property type="entry name" value="MazG-like"/>
    <property type="match status" value="1"/>
</dbReference>
<dbReference type="PANTHER" id="PTHR42945:SF1">
    <property type="entry name" value="HISTIDINE BIOSYNTHESIS BIFUNCTIONAL PROTEIN HIS7"/>
    <property type="match status" value="1"/>
</dbReference>
<dbReference type="GO" id="GO:0005524">
    <property type="term" value="F:ATP binding"/>
    <property type="evidence" value="ECO:0007669"/>
    <property type="project" value="UniProtKB-KW"/>
</dbReference>
<comment type="catalytic activity">
    <reaction evidence="1 15">
        <text>1-(5-phospho-beta-D-ribosyl)-5'-AMP + H2O = 1-(5-phospho-beta-D-ribosyl)-5-[(5-phospho-beta-D-ribosylamino)methylideneamino]imidazole-4-carboxamide</text>
        <dbReference type="Rhea" id="RHEA:20049"/>
        <dbReference type="ChEBI" id="CHEBI:15377"/>
        <dbReference type="ChEBI" id="CHEBI:58435"/>
        <dbReference type="ChEBI" id="CHEBI:59457"/>
        <dbReference type="EC" id="3.5.4.19"/>
    </reaction>
</comment>
<keyword evidence="13 15" id="KW-0368">Histidine biosynthesis</keyword>
<feature type="domain" description="Phosphoribosyl-AMP cyclohydrolase" evidence="16">
    <location>
        <begin position="29"/>
        <end position="102"/>
    </location>
</feature>
<keyword evidence="14 15" id="KW-0511">Multifunctional enzyme</keyword>
<protein>
    <recommendedName>
        <fullName evidence="15">Histidine biosynthesis bifunctional protein HisIE</fullName>
    </recommendedName>
    <domain>
        <recommendedName>
            <fullName evidence="15">Phosphoribosyl-AMP cyclohydrolase</fullName>
            <shortName evidence="15">PRA-CH</shortName>
            <ecNumber evidence="15">3.5.4.19</ecNumber>
        </recommendedName>
    </domain>
    <domain>
        <recommendedName>
            <fullName evidence="15">Phosphoribosyl-ATP pyrophosphatase</fullName>
            <shortName evidence="15">PRA-PH</shortName>
            <ecNumber evidence="15">3.6.1.31</ecNumber>
        </recommendedName>
    </domain>
</protein>
<dbReference type="InterPro" id="IPR026660">
    <property type="entry name" value="PRA-CH"/>
</dbReference>
<dbReference type="InterPro" id="IPR023019">
    <property type="entry name" value="His_synth_HisIE"/>
</dbReference>
<evidence type="ECO:0000256" key="8">
    <source>
        <dbReference type="ARBA" id="ARBA00022490"/>
    </source>
</evidence>
<evidence type="ECO:0000256" key="1">
    <source>
        <dbReference type="ARBA" id="ARBA00000024"/>
    </source>
</evidence>
<evidence type="ECO:0000313" key="18">
    <source>
        <dbReference type="Proteomes" id="UP000741360"/>
    </source>
</evidence>
<evidence type="ECO:0000256" key="5">
    <source>
        <dbReference type="ARBA" id="ARBA00005204"/>
    </source>
</evidence>
<comment type="similarity">
    <text evidence="6 15">In the C-terminal section; belongs to the PRA-PH family.</text>
</comment>
<evidence type="ECO:0000256" key="11">
    <source>
        <dbReference type="ARBA" id="ARBA00022801"/>
    </source>
</evidence>
<dbReference type="HAMAP" id="MF_01021">
    <property type="entry name" value="HisI"/>
    <property type="match status" value="1"/>
</dbReference>
<dbReference type="GO" id="GO:0005737">
    <property type="term" value="C:cytoplasm"/>
    <property type="evidence" value="ECO:0007669"/>
    <property type="project" value="UniProtKB-SubCell"/>
</dbReference>
<evidence type="ECO:0000256" key="13">
    <source>
        <dbReference type="ARBA" id="ARBA00023102"/>
    </source>
</evidence>
<proteinExistence type="inferred from homology"/>
<evidence type="ECO:0000256" key="12">
    <source>
        <dbReference type="ARBA" id="ARBA00022840"/>
    </source>
</evidence>
<evidence type="ECO:0000256" key="4">
    <source>
        <dbReference type="ARBA" id="ARBA00005169"/>
    </source>
</evidence>
<dbReference type="NCBIfam" id="NF000768">
    <property type="entry name" value="PRK00051.1"/>
    <property type="match status" value="1"/>
</dbReference>
<name>A0A932GPG0_UNCTE</name>
<dbReference type="HAMAP" id="MF_01019">
    <property type="entry name" value="HisIE"/>
    <property type="match status" value="1"/>
</dbReference>
<evidence type="ECO:0000256" key="3">
    <source>
        <dbReference type="ARBA" id="ARBA00004496"/>
    </source>
</evidence>
<dbReference type="InterPro" id="IPR008179">
    <property type="entry name" value="HisE"/>
</dbReference>
<dbReference type="Gene3D" id="3.10.20.810">
    <property type="entry name" value="Phosphoribosyl-AMP cyclohydrolase"/>
    <property type="match status" value="1"/>
</dbReference>
<dbReference type="SUPFAM" id="SSF101386">
    <property type="entry name" value="all-alpha NTP pyrophosphatases"/>
    <property type="match status" value="1"/>
</dbReference>
<feature type="region of interest" description="Phosphoribosyl-ATP pyrophosphohydrolase" evidence="15">
    <location>
        <begin position="128"/>
        <end position="227"/>
    </location>
</feature>
<dbReference type="SUPFAM" id="SSF141734">
    <property type="entry name" value="HisI-like"/>
    <property type="match status" value="1"/>
</dbReference>
<comment type="subcellular location">
    <subcellularLocation>
        <location evidence="3 15">Cytoplasm</location>
    </subcellularLocation>
</comment>
<accession>A0A932GPG0</accession>
<dbReference type="CDD" id="cd11534">
    <property type="entry name" value="NTP-PPase_HisIE_like"/>
    <property type="match status" value="1"/>
</dbReference>
<keyword evidence="12 15" id="KW-0067">ATP-binding</keyword>
<dbReference type="EC" id="3.5.4.19" evidence="15"/>
<dbReference type="EMBL" id="JACPSX010000104">
    <property type="protein sequence ID" value="MBI3014565.1"/>
    <property type="molecule type" value="Genomic_DNA"/>
</dbReference>
<reference evidence="17" key="1">
    <citation type="submission" date="2020-07" db="EMBL/GenBank/DDBJ databases">
        <title>Huge and variable diversity of episymbiotic CPR bacteria and DPANN archaea in groundwater ecosystems.</title>
        <authorList>
            <person name="He C.Y."/>
            <person name="Keren R."/>
            <person name="Whittaker M."/>
            <person name="Farag I.F."/>
            <person name="Doudna J."/>
            <person name="Cate J.H.D."/>
            <person name="Banfield J.F."/>
        </authorList>
    </citation>
    <scope>NUCLEOTIDE SEQUENCE</scope>
    <source>
        <strain evidence="17">NC_groundwater_717_Ag_S-0.2um_59_8</strain>
    </source>
</reference>
<dbReference type="NCBIfam" id="TIGR03188">
    <property type="entry name" value="histidine_hisI"/>
    <property type="match status" value="1"/>
</dbReference>
<dbReference type="PANTHER" id="PTHR42945">
    <property type="entry name" value="HISTIDINE BIOSYNTHESIS BIFUNCTIONAL PROTEIN"/>
    <property type="match status" value="1"/>
</dbReference>
<dbReference type="NCBIfam" id="NF002747">
    <property type="entry name" value="PRK02759.1"/>
    <property type="match status" value="1"/>
</dbReference>
<gene>
    <name evidence="15" type="primary">hisI</name>
    <name evidence="15" type="synonym">hisIE</name>
    <name evidence="17" type="ORF">HYY65_05790</name>
</gene>
<dbReference type="NCBIfam" id="NF001611">
    <property type="entry name" value="PRK00400.1-3"/>
    <property type="match status" value="1"/>
</dbReference>
<keyword evidence="9 15" id="KW-0028">Amino-acid biosynthesis</keyword>
<dbReference type="HAMAP" id="MF_01020">
    <property type="entry name" value="HisE"/>
    <property type="match status" value="1"/>
</dbReference>
<dbReference type="EC" id="3.6.1.31" evidence="15"/>